<organism evidence="3 4">
    <name type="scientific">Fusarium poae</name>
    <dbReference type="NCBI Taxonomy" id="36050"/>
    <lineage>
        <taxon>Eukaryota</taxon>
        <taxon>Fungi</taxon>
        <taxon>Dikarya</taxon>
        <taxon>Ascomycota</taxon>
        <taxon>Pezizomycotina</taxon>
        <taxon>Sordariomycetes</taxon>
        <taxon>Hypocreomycetidae</taxon>
        <taxon>Hypocreales</taxon>
        <taxon>Nectriaceae</taxon>
        <taxon>Fusarium</taxon>
    </lineage>
</organism>
<gene>
    <name evidence="3" type="ORF">FPOA_10246</name>
</gene>
<protein>
    <submittedName>
        <fullName evidence="3">Uncharacterized protein</fullName>
    </submittedName>
</protein>
<accession>A0A1B8ADF6</accession>
<sequence length="486" mass="53614">MVDENTTSNSSGRPAAGVSSGFSAPPSGHGLRRSMTVSVAEEAASASRRQPPASPSFDSIPPRRSSNFSEYSLSEARDFLNPQPRDPSNADSSLTEESSSLPSLSLAFAFLPAISGLLFKNGSAVVTDFMLLGLAGVFLNWSVTQPWTWYHSAQQVRIQHEVVADSVIDDDSDLDSSTHGPGPNSTLDHVPEDEEVSTEPIEEIHEREPSKQQRDALAELYFYEITALASCFLLPLLGAYLLHTIRSQLSRPSEGLVSNYNLTIFLLMAEFRVLSHMIKLVQSRTLHLQRVVQGGPSKFQQVNKNTEQLEAVLARLERLESRVTNDETGTVQEIKQEISKTKQKDSVVARDVRNAIQPELDALNRAVRRYEKKATLLQIQTESRFSGMEARLDDAIALAASAAKNSASHKNLFVWAMESLTAVFLLPFRTLLRIMLLPLGTLLALMSKGKKRNSPTVKSSRSIRNGKTVAQPKYNGDRVPSRVAKR</sequence>
<name>A0A1B8ADF6_FUSPO</name>
<evidence type="ECO:0000256" key="2">
    <source>
        <dbReference type="SAM" id="Phobius"/>
    </source>
</evidence>
<dbReference type="PANTHER" id="PTHR42032">
    <property type="entry name" value="YALI0E30679P"/>
    <property type="match status" value="1"/>
</dbReference>
<feature type="compositionally biased region" description="Low complexity" evidence="1">
    <location>
        <begin position="37"/>
        <end position="51"/>
    </location>
</feature>
<dbReference type="Proteomes" id="UP000091967">
    <property type="component" value="Unassembled WGS sequence"/>
</dbReference>
<feature type="compositionally biased region" description="Polar residues" evidence="1">
    <location>
        <begin position="454"/>
        <end position="465"/>
    </location>
</feature>
<dbReference type="AlphaFoldDB" id="A0A1B8ADF6"/>
<feature type="compositionally biased region" description="Polar residues" evidence="1">
    <location>
        <begin position="1"/>
        <end position="12"/>
    </location>
</feature>
<keyword evidence="4" id="KW-1185">Reference proteome</keyword>
<comment type="caution">
    <text evidence="3">The sequence shown here is derived from an EMBL/GenBank/DDBJ whole genome shotgun (WGS) entry which is preliminary data.</text>
</comment>
<keyword evidence="2" id="KW-0472">Membrane</keyword>
<proteinExistence type="predicted"/>
<dbReference type="OMA" id="RLPWEWY"/>
<feature type="region of interest" description="Disordered" evidence="1">
    <location>
        <begin position="170"/>
        <end position="210"/>
    </location>
</feature>
<feature type="region of interest" description="Disordered" evidence="1">
    <location>
        <begin position="450"/>
        <end position="486"/>
    </location>
</feature>
<feature type="region of interest" description="Disordered" evidence="1">
    <location>
        <begin position="77"/>
        <end position="97"/>
    </location>
</feature>
<dbReference type="EMBL" id="LYXU01000004">
    <property type="protein sequence ID" value="OBS18519.1"/>
    <property type="molecule type" value="Genomic_DNA"/>
</dbReference>
<dbReference type="OrthoDB" id="5422510at2759"/>
<reference evidence="3 4" key="1">
    <citation type="submission" date="2016-06" db="EMBL/GenBank/DDBJ databases">
        <title>Living apart together: crosstalk between the core and supernumerary genomes in a fungal plant pathogen.</title>
        <authorList>
            <person name="Vanheule A."/>
            <person name="Audenaert K."/>
            <person name="Warris S."/>
            <person name="Van De Geest H."/>
            <person name="Schijlen E."/>
            <person name="Hofte M."/>
            <person name="De Saeger S."/>
            <person name="Haesaert G."/>
            <person name="Waalwijk C."/>
            <person name="Van Der Lee T."/>
        </authorList>
    </citation>
    <scope>NUCLEOTIDE SEQUENCE [LARGE SCALE GENOMIC DNA]</scope>
    <source>
        <strain evidence="3 4">2516</strain>
    </source>
</reference>
<dbReference type="STRING" id="36050.A0A1B8ADF6"/>
<evidence type="ECO:0000313" key="4">
    <source>
        <dbReference type="Proteomes" id="UP000091967"/>
    </source>
</evidence>
<feature type="region of interest" description="Disordered" evidence="1">
    <location>
        <begin position="1"/>
        <end position="65"/>
    </location>
</feature>
<evidence type="ECO:0000313" key="3">
    <source>
        <dbReference type="EMBL" id="OBS18519.1"/>
    </source>
</evidence>
<dbReference type="PANTHER" id="PTHR42032:SF1">
    <property type="entry name" value="YALI0E30679P"/>
    <property type="match status" value="1"/>
</dbReference>
<feature type="compositionally biased region" description="Acidic residues" evidence="1">
    <location>
        <begin position="191"/>
        <end position="201"/>
    </location>
</feature>
<keyword evidence="2" id="KW-1133">Transmembrane helix</keyword>
<evidence type="ECO:0000256" key="1">
    <source>
        <dbReference type="SAM" id="MobiDB-lite"/>
    </source>
</evidence>
<feature type="transmembrane region" description="Helical" evidence="2">
    <location>
        <begin position="220"/>
        <end position="242"/>
    </location>
</feature>
<keyword evidence="2" id="KW-0812">Transmembrane</keyword>